<dbReference type="Pfam" id="PF00583">
    <property type="entry name" value="Acetyltransf_1"/>
    <property type="match status" value="1"/>
</dbReference>
<reference evidence="2 3" key="1">
    <citation type="submission" date="2019-06" db="EMBL/GenBank/DDBJ databases">
        <title>Sequencing the genomes of 1000 actinobacteria strains.</title>
        <authorList>
            <person name="Klenk H.-P."/>
        </authorList>
    </citation>
    <scope>NUCLEOTIDE SEQUENCE [LARGE SCALE GENOMIC DNA]</scope>
    <source>
        <strain evidence="2 3">DSM 45511</strain>
    </source>
</reference>
<evidence type="ECO:0000313" key="3">
    <source>
        <dbReference type="Proteomes" id="UP000319818"/>
    </source>
</evidence>
<sequence>MDVEAVVAPVTAAGWADLEAVFGMRGDPARCWCQWFYAGAEVGGGAVGERNREALRTQVRQGPAPGVLAHRDGEPVGWCAVAPRPTYTRLQRSEVLRGTPAAELADPTVWSVTCFVVRVGHRRGGLSRVLLDGAVRLAREGGARVVEGYPVDVTAKARTSSAELYHGPLSTFLAAGFREVARPRPARPVVRLEPTP</sequence>
<dbReference type="Proteomes" id="UP000319818">
    <property type="component" value="Unassembled WGS sequence"/>
</dbReference>
<dbReference type="RefSeq" id="WP_142106798.1">
    <property type="nucleotide sequence ID" value="NZ_VFPH01000003.1"/>
</dbReference>
<dbReference type="InterPro" id="IPR000182">
    <property type="entry name" value="GNAT_dom"/>
</dbReference>
<proteinExistence type="predicted"/>
<dbReference type="CDD" id="cd04301">
    <property type="entry name" value="NAT_SF"/>
    <property type="match status" value="1"/>
</dbReference>
<feature type="domain" description="N-acetyltransferase" evidence="1">
    <location>
        <begin position="5"/>
        <end position="196"/>
    </location>
</feature>
<gene>
    <name evidence="2" type="ORF">FB388_6897</name>
</gene>
<dbReference type="SUPFAM" id="SSF55729">
    <property type="entry name" value="Acyl-CoA N-acyltransferases (Nat)"/>
    <property type="match status" value="1"/>
</dbReference>
<protein>
    <submittedName>
        <fullName evidence="2">Acetyltransferase (GNAT) family protein</fullName>
    </submittedName>
</protein>
<dbReference type="PROSITE" id="PS51186">
    <property type="entry name" value="GNAT"/>
    <property type="match status" value="1"/>
</dbReference>
<keyword evidence="2" id="KW-0808">Transferase</keyword>
<dbReference type="AlphaFoldDB" id="A0A543FP14"/>
<comment type="caution">
    <text evidence="2">The sequence shown here is derived from an EMBL/GenBank/DDBJ whole genome shotgun (WGS) entry which is preliminary data.</text>
</comment>
<dbReference type="OrthoDB" id="3239945at2"/>
<evidence type="ECO:0000259" key="1">
    <source>
        <dbReference type="PROSITE" id="PS51186"/>
    </source>
</evidence>
<keyword evidence="3" id="KW-1185">Reference proteome</keyword>
<evidence type="ECO:0000313" key="2">
    <source>
        <dbReference type="EMBL" id="TQM35464.1"/>
    </source>
</evidence>
<organism evidence="2 3">
    <name type="scientific">Pseudonocardia cypriaca</name>
    <dbReference type="NCBI Taxonomy" id="882449"/>
    <lineage>
        <taxon>Bacteria</taxon>
        <taxon>Bacillati</taxon>
        <taxon>Actinomycetota</taxon>
        <taxon>Actinomycetes</taxon>
        <taxon>Pseudonocardiales</taxon>
        <taxon>Pseudonocardiaceae</taxon>
        <taxon>Pseudonocardia</taxon>
    </lineage>
</organism>
<dbReference type="Gene3D" id="3.40.630.30">
    <property type="match status" value="1"/>
</dbReference>
<name>A0A543FP14_9PSEU</name>
<accession>A0A543FP14</accession>
<dbReference type="InterPro" id="IPR016181">
    <property type="entry name" value="Acyl_CoA_acyltransferase"/>
</dbReference>
<dbReference type="EMBL" id="VFPH01000003">
    <property type="protein sequence ID" value="TQM35464.1"/>
    <property type="molecule type" value="Genomic_DNA"/>
</dbReference>
<dbReference type="GO" id="GO:0016747">
    <property type="term" value="F:acyltransferase activity, transferring groups other than amino-acyl groups"/>
    <property type="evidence" value="ECO:0007669"/>
    <property type="project" value="InterPro"/>
</dbReference>